<dbReference type="PROSITE" id="PS51178">
    <property type="entry name" value="PASTA"/>
    <property type="match status" value="1"/>
</dbReference>
<feature type="coiled-coil region" evidence="4">
    <location>
        <begin position="140"/>
        <end position="171"/>
    </location>
</feature>
<evidence type="ECO:0000313" key="8">
    <source>
        <dbReference type="Proteomes" id="UP000676601"/>
    </source>
</evidence>
<dbReference type="Pfam" id="PF03717">
    <property type="entry name" value="PBP_dimer"/>
    <property type="match status" value="1"/>
</dbReference>
<dbReference type="EMBL" id="BORU01000001">
    <property type="protein sequence ID" value="GIO55575.1"/>
    <property type="molecule type" value="Genomic_DNA"/>
</dbReference>
<evidence type="ECO:0000256" key="3">
    <source>
        <dbReference type="ARBA" id="ARBA00023136"/>
    </source>
</evidence>
<evidence type="ECO:0000313" key="7">
    <source>
        <dbReference type="EMBL" id="GIO55575.1"/>
    </source>
</evidence>
<keyword evidence="8" id="KW-1185">Reference proteome</keyword>
<keyword evidence="4" id="KW-0175">Coiled coil</keyword>
<evidence type="ECO:0000256" key="5">
    <source>
        <dbReference type="SAM" id="MobiDB-lite"/>
    </source>
</evidence>
<comment type="similarity">
    <text evidence="2">Belongs to the transpeptidase family.</text>
</comment>
<dbReference type="Proteomes" id="UP000676601">
    <property type="component" value="Unassembled WGS sequence"/>
</dbReference>
<dbReference type="InterPro" id="IPR005543">
    <property type="entry name" value="PASTA_dom"/>
</dbReference>
<dbReference type="SUPFAM" id="SSF56601">
    <property type="entry name" value="beta-lactamase/transpeptidase-like"/>
    <property type="match status" value="1"/>
</dbReference>
<dbReference type="SUPFAM" id="SSF56519">
    <property type="entry name" value="Penicillin binding protein dimerisation domain"/>
    <property type="match status" value="1"/>
</dbReference>
<evidence type="ECO:0000256" key="1">
    <source>
        <dbReference type="ARBA" id="ARBA00004370"/>
    </source>
</evidence>
<name>A0ABQ4LH36_9BACL</name>
<comment type="subcellular location">
    <subcellularLocation>
        <location evidence="1">Membrane</location>
    </subcellularLocation>
</comment>
<feature type="domain" description="PASTA" evidence="6">
    <location>
        <begin position="604"/>
        <end position="664"/>
    </location>
</feature>
<dbReference type="PANTHER" id="PTHR30627:SF26">
    <property type="entry name" value="PENICILLIN-BINDING PROTEIN 2B"/>
    <property type="match status" value="1"/>
</dbReference>
<dbReference type="Gene3D" id="3.90.1310.10">
    <property type="entry name" value="Penicillin-binding protein 2a (Domain 2)"/>
    <property type="match status" value="1"/>
</dbReference>
<gene>
    <name evidence="7" type="primary">spoVD_2</name>
    <name evidence="7" type="ORF">J21TS7_38930</name>
</gene>
<protein>
    <submittedName>
        <fullName evidence="7">Stage V sporulation protein D</fullName>
    </submittedName>
</protein>
<reference evidence="7 8" key="1">
    <citation type="submission" date="2021-03" db="EMBL/GenBank/DDBJ databases">
        <title>Antimicrobial resistance genes in bacteria isolated from Japanese honey, and their potential for conferring macrolide and lincosamide resistance in the American foulbrood pathogen Paenibacillus larvae.</title>
        <authorList>
            <person name="Okamoto M."/>
            <person name="Kumagai M."/>
            <person name="Kanamori H."/>
            <person name="Takamatsu D."/>
        </authorList>
    </citation>
    <scope>NUCLEOTIDE SEQUENCE [LARGE SCALE GENOMIC DNA]</scope>
    <source>
        <strain evidence="7 8">J21TS7</strain>
    </source>
</reference>
<organism evidence="7 8">
    <name type="scientific">Paenibacillus cineris</name>
    <dbReference type="NCBI Taxonomy" id="237530"/>
    <lineage>
        <taxon>Bacteria</taxon>
        <taxon>Bacillati</taxon>
        <taxon>Bacillota</taxon>
        <taxon>Bacilli</taxon>
        <taxon>Bacillales</taxon>
        <taxon>Paenibacillaceae</taxon>
        <taxon>Paenibacillus</taxon>
    </lineage>
</organism>
<dbReference type="InterPro" id="IPR036138">
    <property type="entry name" value="PBP_dimer_sf"/>
</dbReference>
<dbReference type="SUPFAM" id="SSF54184">
    <property type="entry name" value="Penicillin-binding protein 2x (pbp-2x), c-terminal domain"/>
    <property type="match status" value="2"/>
</dbReference>
<dbReference type="Pfam" id="PF00905">
    <property type="entry name" value="Transpeptidase"/>
    <property type="match status" value="1"/>
</dbReference>
<comment type="caution">
    <text evidence="7">The sequence shown here is derived from an EMBL/GenBank/DDBJ whole genome shotgun (WGS) entry which is preliminary data.</text>
</comment>
<dbReference type="CDD" id="cd06576">
    <property type="entry name" value="PASTA_Pbp2x-like_1"/>
    <property type="match status" value="1"/>
</dbReference>
<dbReference type="InterPro" id="IPR001460">
    <property type="entry name" value="PCN-bd_Tpept"/>
</dbReference>
<accession>A0ABQ4LH36</accession>
<dbReference type="Gene3D" id="3.40.710.10">
    <property type="entry name" value="DD-peptidase/beta-lactamase superfamily"/>
    <property type="match status" value="1"/>
</dbReference>
<proteinExistence type="inferred from homology"/>
<dbReference type="SMART" id="SM00740">
    <property type="entry name" value="PASTA"/>
    <property type="match status" value="2"/>
</dbReference>
<keyword evidence="3" id="KW-0472">Membrane</keyword>
<feature type="region of interest" description="Disordered" evidence="5">
    <location>
        <begin position="712"/>
        <end position="761"/>
    </location>
</feature>
<sequence length="761" mass="82809">MSMVKRIKLRTLLLGGFITLLFVVLLIRVFALQVVNGDDWHDRAVAQWTKKVPIPASRGTITDRNGDILASDVPAYTVIVNPAVIHENGLENEIIEGLHKILGKDESELKELVNAKDKDGEYLTNREVRNEGWKIDETKKARIEDLNKELKAQLKKEKKVLETGLDMIKEQKRYYPKGTLAAHILGYTNRDGEAVAGLEASLDDYLKGTSGLMKYESDRQGDQLPEANMVYKPAVNGKNLKLTIDDTIQYYIEDAMKETYEKYQPISMTVIAADPKTMEILGMANLPTFNPNTYWNTKDQKDFFNYAVKATYEPGSTFKIVTLAGAVQEKLFNPNAIYQSGQIQVKGTHTYLHDINRSGWGPITFLEGVKRSSNVAFVKLGSEMLGKDRLLKYINDFGFGKKTGIELPGEVTTTINLPGPVEVATASYGHGVSVTPIQQLAAISAVANGGKLKTPHIIKEITDPDTGKVVLAPDTSKVVRQVISPEAAKETSSYLEQVVADQVKGTGRNAYIDGYRVAGKTGTAVKYGADGKPDYSKSVVSFIGFAPVNDPKIALIVIVDQPNDPDVGGGTVAAPIFKKIVSQALPYMGVPKATTKKTSDGKTTVDRPAAPTLTKLAVKDAKQKLLNAGIDFETIGKGTSVIRQYPAAGTPMSPGQRIYLLTEETDKMTVPDLKGESLRDALDILTLLKCSVTVEGQGYVSEQLVTDKNGKRSVQLTLKPVKDEEASQDTSSSSTEDNSGSKDMSAGDSADGKSGEEASDN</sequence>
<dbReference type="PANTHER" id="PTHR30627">
    <property type="entry name" value="PEPTIDOGLYCAN D,D-TRANSPEPTIDASE"/>
    <property type="match status" value="1"/>
</dbReference>
<evidence type="ECO:0000259" key="6">
    <source>
        <dbReference type="PROSITE" id="PS51178"/>
    </source>
</evidence>
<dbReference type="InterPro" id="IPR012338">
    <property type="entry name" value="Beta-lactam/transpept-like"/>
</dbReference>
<evidence type="ECO:0000256" key="4">
    <source>
        <dbReference type="SAM" id="Coils"/>
    </source>
</evidence>
<feature type="compositionally biased region" description="Low complexity" evidence="5">
    <location>
        <begin position="728"/>
        <end position="738"/>
    </location>
</feature>
<dbReference type="InterPro" id="IPR005311">
    <property type="entry name" value="PBP_dimer"/>
</dbReference>
<dbReference type="Pfam" id="PF03793">
    <property type="entry name" value="PASTA"/>
    <property type="match status" value="1"/>
</dbReference>
<feature type="compositionally biased region" description="Basic and acidic residues" evidence="5">
    <location>
        <begin position="750"/>
        <end position="761"/>
    </location>
</feature>
<evidence type="ECO:0000256" key="2">
    <source>
        <dbReference type="ARBA" id="ARBA00007171"/>
    </source>
</evidence>
<dbReference type="InterPro" id="IPR050515">
    <property type="entry name" value="Beta-lactam/transpept"/>
</dbReference>